<sequence>MTKLRWCFWHASFEKAEDKIRQALVLCRIIVAETPAFEESLRHLDYRLRDLWMYIEGNKTSLVAYAKRQKENKPISTAMAESAVNQIINARMCKRQQMRWAPRGAHLLAQVRCAVINHDLPAKLAAYYKKMSELPEHISRFLELLRRGLSKNPSLFNIPLAKPLAARSRLPIYLLKSVEHLILKMEADLMVAKERETPRSTTLS</sequence>
<dbReference type="Proteomes" id="UP000571084">
    <property type="component" value="Unassembled WGS sequence"/>
</dbReference>
<accession>A0A840RXF2</accession>
<name>A0A840RXF2_9BURK</name>
<dbReference type="RefSeq" id="WP_184013489.1">
    <property type="nucleotide sequence ID" value="NZ_JACHHQ010000017.1"/>
</dbReference>
<dbReference type="EMBL" id="JACHHQ010000017">
    <property type="protein sequence ID" value="MBB5202585.1"/>
    <property type="molecule type" value="Genomic_DNA"/>
</dbReference>
<proteinExistence type="predicted"/>
<gene>
    <name evidence="1" type="ORF">HNR39_004453</name>
</gene>
<reference evidence="1 2" key="1">
    <citation type="submission" date="2020-08" db="EMBL/GenBank/DDBJ databases">
        <title>Genomic Encyclopedia of Type Strains, Phase IV (KMG-IV): sequencing the most valuable type-strain genomes for metagenomic binning, comparative biology and taxonomic classification.</title>
        <authorList>
            <person name="Goeker M."/>
        </authorList>
    </citation>
    <scope>NUCLEOTIDE SEQUENCE [LARGE SCALE GENOMIC DNA]</scope>
    <source>
        <strain evidence="1 2">DSM 23240</strain>
    </source>
</reference>
<organism evidence="1 2">
    <name type="scientific">Glaciimonas immobilis</name>
    <dbReference type="NCBI Taxonomy" id="728004"/>
    <lineage>
        <taxon>Bacteria</taxon>
        <taxon>Pseudomonadati</taxon>
        <taxon>Pseudomonadota</taxon>
        <taxon>Betaproteobacteria</taxon>
        <taxon>Burkholderiales</taxon>
        <taxon>Oxalobacteraceae</taxon>
        <taxon>Glaciimonas</taxon>
    </lineage>
</organism>
<keyword evidence="2" id="KW-1185">Reference proteome</keyword>
<protein>
    <submittedName>
        <fullName evidence="1">Uncharacterized protein</fullName>
    </submittedName>
</protein>
<comment type="caution">
    <text evidence="1">The sequence shown here is derived from an EMBL/GenBank/DDBJ whole genome shotgun (WGS) entry which is preliminary data.</text>
</comment>
<evidence type="ECO:0000313" key="1">
    <source>
        <dbReference type="EMBL" id="MBB5202585.1"/>
    </source>
</evidence>
<dbReference type="AlphaFoldDB" id="A0A840RXF2"/>
<evidence type="ECO:0000313" key="2">
    <source>
        <dbReference type="Proteomes" id="UP000571084"/>
    </source>
</evidence>